<keyword evidence="1" id="KW-0472">Membrane</keyword>
<feature type="transmembrane region" description="Helical" evidence="1">
    <location>
        <begin position="141"/>
        <end position="157"/>
    </location>
</feature>
<evidence type="ECO:0000313" key="3">
    <source>
        <dbReference type="EMBL" id="RXK58370.1"/>
    </source>
</evidence>
<feature type="signal peptide" evidence="2">
    <location>
        <begin position="1"/>
        <end position="19"/>
    </location>
</feature>
<keyword evidence="2" id="KW-0732">Signal</keyword>
<proteinExistence type="predicted"/>
<dbReference type="RefSeq" id="WP_129132170.1">
    <property type="nucleotide sequence ID" value="NZ_SDHW01000006.1"/>
</dbReference>
<feature type="transmembrane region" description="Helical" evidence="1">
    <location>
        <begin position="109"/>
        <end position="129"/>
    </location>
</feature>
<comment type="caution">
    <text evidence="3">The sequence shown here is derived from an EMBL/GenBank/DDBJ whole genome shotgun (WGS) entry which is preliminary data.</text>
</comment>
<reference evidence="3 4" key="1">
    <citation type="submission" date="2019-01" db="EMBL/GenBank/DDBJ databases">
        <title>Lacibacter sp. strain TTM-7.</title>
        <authorList>
            <person name="Chen W.-M."/>
        </authorList>
    </citation>
    <scope>NUCLEOTIDE SEQUENCE [LARGE SCALE GENOMIC DNA]</scope>
    <source>
        <strain evidence="3 4">TTM-7</strain>
    </source>
</reference>
<organism evidence="3 4">
    <name type="scientific">Lacibacter luteus</name>
    <dbReference type="NCBI Taxonomy" id="2508719"/>
    <lineage>
        <taxon>Bacteria</taxon>
        <taxon>Pseudomonadati</taxon>
        <taxon>Bacteroidota</taxon>
        <taxon>Chitinophagia</taxon>
        <taxon>Chitinophagales</taxon>
        <taxon>Chitinophagaceae</taxon>
        <taxon>Lacibacter</taxon>
    </lineage>
</organism>
<evidence type="ECO:0000256" key="2">
    <source>
        <dbReference type="SAM" id="SignalP"/>
    </source>
</evidence>
<name>A0A4V1M756_9BACT</name>
<dbReference type="Proteomes" id="UP000290204">
    <property type="component" value="Unassembled WGS sequence"/>
</dbReference>
<dbReference type="EMBL" id="SDHW01000006">
    <property type="protein sequence ID" value="RXK58370.1"/>
    <property type="molecule type" value="Genomic_DNA"/>
</dbReference>
<keyword evidence="1" id="KW-1133">Transmembrane helix</keyword>
<accession>A0A4V1M756</accession>
<dbReference type="AlphaFoldDB" id="A0A4V1M756"/>
<evidence type="ECO:0000313" key="4">
    <source>
        <dbReference type="Proteomes" id="UP000290204"/>
    </source>
</evidence>
<keyword evidence="4" id="KW-1185">Reference proteome</keyword>
<gene>
    <name evidence="3" type="ORF">ESA94_17160</name>
</gene>
<evidence type="ECO:0000256" key="1">
    <source>
        <dbReference type="SAM" id="Phobius"/>
    </source>
</evidence>
<protein>
    <submittedName>
        <fullName evidence="3">Uncharacterized protein</fullName>
    </submittedName>
</protein>
<keyword evidence="1" id="KW-0812">Transmembrane</keyword>
<feature type="chain" id="PRO_5020748610" evidence="2">
    <location>
        <begin position="20"/>
        <end position="158"/>
    </location>
</feature>
<sequence>MRKLIIVLLAVVISISSNAAGIISVPVDVTDNAKAGKSSNVEMLAQIDAKTFAALTPAKFSEITGQKMTLSKKIALKIVQREVKKELKKGHDVNMMEVAKRAAGGSFNWGAAALGFFLGLIGVLIVYLAFKNDKEIARKSAWIGFGIWVAVAILIYVV</sequence>